<evidence type="ECO:0000256" key="3">
    <source>
        <dbReference type="ARBA" id="ARBA00023204"/>
    </source>
</evidence>
<organism evidence="6 7">
    <name type="scientific">Brassica cretica</name>
    <name type="common">Mustard</name>
    <dbReference type="NCBI Taxonomy" id="69181"/>
    <lineage>
        <taxon>Eukaryota</taxon>
        <taxon>Viridiplantae</taxon>
        <taxon>Streptophyta</taxon>
        <taxon>Embryophyta</taxon>
        <taxon>Tracheophyta</taxon>
        <taxon>Spermatophyta</taxon>
        <taxon>Magnoliopsida</taxon>
        <taxon>eudicotyledons</taxon>
        <taxon>Gunneridae</taxon>
        <taxon>Pentapetalae</taxon>
        <taxon>rosids</taxon>
        <taxon>malvids</taxon>
        <taxon>Brassicales</taxon>
        <taxon>Brassicaceae</taxon>
        <taxon>Brassiceae</taxon>
        <taxon>Brassica</taxon>
    </lineage>
</organism>
<evidence type="ECO:0000256" key="4">
    <source>
        <dbReference type="SAM" id="MobiDB-lite"/>
    </source>
</evidence>
<evidence type="ECO:0000313" key="6">
    <source>
        <dbReference type="EMBL" id="KAF3569094.1"/>
    </source>
</evidence>
<dbReference type="Proteomes" id="UP000266723">
    <property type="component" value="Unassembled WGS sequence"/>
</dbReference>
<dbReference type="Pfam" id="PF17942">
    <property type="entry name" value="Morc6_S5"/>
    <property type="match status" value="1"/>
</dbReference>
<name>A0ABQ7DC73_BRACR</name>
<evidence type="ECO:0000256" key="2">
    <source>
        <dbReference type="ARBA" id="ARBA00022763"/>
    </source>
</evidence>
<proteinExistence type="predicted"/>
<comment type="cofactor">
    <cofactor evidence="1">
        <name>Mg(2+)</name>
        <dbReference type="ChEBI" id="CHEBI:18420"/>
    </cofactor>
</comment>
<sequence>MKVHGTRIVIYNLREDDQGLLELDFDTDPHDIQLRGVNRDEKKINMATQFPNSRPFVTYKHSLRSYVSILYLRLPPAFRIILRGRDVEHHNIVNDMMHTDQITYRPKDAPDGLTNLSNVYSRHLPMSAVVTIGFVKVAKHHIDVQGFNVYHKNRLIKTRGTSDSNAEELLVLRSYRKRDGANIATRSNCHQIGYASRLGKKFVKDSEDRESSPEYDPKRSVSTRKRAASSSFKTPTAAAEKFD</sequence>
<feature type="domain" description="Morc S5" evidence="5">
    <location>
        <begin position="61"/>
        <end position="158"/>
    </location>
</feature>
<evidence type="ECO:0000313" key="7">
    <source>
        <dbReference type="Proteomes" id="UP000266723"/>
    </source>
</evidence>
<evidence type="ECO:0000259" key="5">
    <source>
        <dbReference type="Pfam" id="PF17942"/>
    </source>
</evidence>
<dbReference type="PANTHER" id="PTHR23336">
    <property type="entry name" value="ZINC FINGER CW-TYPE COILED-COIL DOMAIN PROTEIN 3"/>
    <property type="match status" value="1"/>
</dbReference>
<accession>A0ABQ7DC73</accession>
<feature type="compositionally biased region" description="Basic and acidic residues" evidence="4">
    <location>
        <begin position="202"/>
        <end position="219"/>
    </location>
</feature>
<feature type="region of interest" description="Disordered" evidence="4">
    <location>
        <begin position="202"/>
        <end position="243"/>
    </location>
</feature>
<keyword evidence="3" id="KW-0234">DNA repair</keyword>
<comment type="caution">
    <text evidence="6">The sequence shown here is derived from an EMBL/GenBank/DDBJ whole genome shotgun (WGS) entry which is preliminary data.</text>
</comment>
<dbReference type="EMBL" id="QGKV02000759">
    <property type="protein sequence ID" value="KAF3569094.1"/>
    <property type="molecule type" value="Genomic_DNA"/>
</dbReference>
<dbReference type="PANTHER" id="PTHR23336:SF58">
    <property type="entry name" value="PROTEIN MICRORCHIDIA 4"/>
    <property type="match status" value="1"/>
</dbReference>
<keyword evidence="2" id="KW-0227">DNA damage</keyword>
<evidence type="ECO:0000256" key="1">
    <source>
        <dbReference type="ARBA" id="ARBA00001946"/>
    </source>
</evidence>
<dbReference type="InterPro" id="IPR041006">
    <property type="entry name" value="Morc_S5"/>
</dbReference>
<gene>
    <name evidence="6" type="ORF">DY000_02015941</name>
</gene>
<reference evidence="6 7" key="1">
    <citation type="journal article" date="2020" name="BMC Genomics">
        <title>Intraspecific diversification of the crop wild relative Brassica cretica Lam. using demographic model selection.</title>
        <authorList>
            <person name="Kioukis A."/>
            <person name="Michalopoulou V.A."/>
            <person name="Briers L."/>
            <person name="Pirintsos S."/>
            <person name="Studholme D.J."/>
            <person name="Pavlidis P."/>
            <person name="Sarris P.F."/>
        </authorList>
    </citation>
    <scope>NUCLEOTIDE SEQUENCE [LARGE SCALE GENOMIC DNA]</scope>
    <source>
        <strain evidence="7">cv. PFS-1207/04</strain>
    </source>
</reference>
<dbReference type="InterPro" id="IPR045261">
    <property type="entry name" value="MORC_ATPase"/>
</dbReference>
<keyword evidence="7" id="KW-1185">Reference proteome</keyword>
<protein>
    <recommendedName>
        <fullName evidence="5">Morc S5 domain-containing protein</fullName>
    </recommendedName>
</protein>